<evidence type="ECO:0008006" key="3">
    <source>
        <dbReference type="Google" id="ProtNLM"/>
    </source>
</evidence>
<dbReference type="Gene3D" id="3.40.1260.10">
    <property type="entry name" value="DsrEFH-like"/>
    <property type="match status" value="1"/>
</dbReference>
<dbReference type="RefSeq" id="WP_189238857.1">
    <property type="nucleotide sequence ID" value="NZ_BMQD01000012.1"/>
</dbReference>
<dbReference type="PANTHER" id="PTHR34874">
    <property type="entry name" value="PROTEIN YCHN"/>
    <property type="match status" value="1"/>
</dbReference>
<sequence length="116" mass="12759">MKFLFVLHEPPYGSERTYNGIRWARQMLEEDGNEVKVFLFGDAVVSATAGHKTPNGYYNVASMIRGLVGKEAEVGCCGACLDARGISEESVAVGTHRSSMKELAQWTTWADRTISV</sequence>
<accession>A0AA37F5S8</accession>
<dbReference type="GO" id="GO:0005829">
    <property type="term" value="C:cytosol"/>
    <property type="evidence" value="ECO:0007669"/>
    <property type="project" value="TreeGrafter"/>
</dbReference>
<protein>
    <recommendedName>
        <fullName evidence="3">DsrE family protein</fullName>
    </recommendedName>
</protein>
<comment type="caution">
    <text evidence="1">The sequence shown here is derived from an EMBL/GenBank/DDBJ whole genome shotgun (WGS) entry which is preliminary data.</text>
</comment>
<reference evidence="1" key="2">
    <citation type="submission" date="2022-09" db="EMBL/GenBank/DDBJ databases">
        <authorList>
            <person name="Sun Q."/>
            <person name="Ohkuma M."/>
        </authorList>
    </citation>
    <scope>NUCLEOTIDE SEQUENCE</scope>
    <source>
        <strain evidence="1">JCM 3093</strain>
    </source>
</reference>
<dbReference type="SUPFAM" id="SSF75169">
    <property type="entry name" value="DsrEFH-like"/>
    <property type="match status" value="1"/>
</dbReference>
<proteinExistence type="predicted"/>
<reference evidence="1" key="1">
    <citation type="journal article" date="2014" name="Int. J. Syst. Evol. Microbiol.">
        <title>Complete genome sequence of Corynebacterium casei LMG S-19264T (=DSM 44701T), isolated from a smear-ripened cheese.</title>
        <authorList>
            <consortium name="US DOE Joint Genome Institute (JGI-PGF)"/>
            <person name="Walter F."/>
            <person name="Albersmeier A."/>
            <person name="Kalinowski J."/>
            <person name="Ruckert C."/>
        </authorList>
    </citation>
    <scope>NUCLEOTIDE SEQUENCE</scope>
    <source>
        <strain evidence="1">JCM 3093</strain>
    </source>
</reference>
<dbReference type="InterPro" id="IPR003787">
    <property type="entry name" value="Sulphur_relay_DsrE/F-like"/>
</dbReference>
<dbReference type="InterPro" id="IPR027396">
    <property type="entry name" value="DsrEFH-like"/>
</dbReference>
<name>A0AA37F5S8_9ACTN</name>
<dbReference type="EMBL" id="BMQD01000012">
    <property type="protein sequence ID" value="GGK76603.1"/>
    <property type="molecule type" value="Genomic_DNA"/>
</dbReference>
<evidence type="ECO:0000313" key="2">
    <source>
        <dbReference type="Proteomes" id="UP000627984"/>
    </source>
</evidence>
<organism evidence="1 2">
    <name type="scientific">Planomonospora parontospora</name>
    <dbReference type="NCBI Taxonomy" id="58119"/>
    <lineage>
        <taxon>Bacteria</taxon>
        <taxon>Bacillati</taxon>
        <taxon>Actinomycetota</taxon>
        <taxon>Actinomycetes</taxon>
        <taxon>Streptosporangiales</taxon>
        <taxon>Streptosporangiaceae</taxon>
        <taxon>Planomonospora</taxon>
    </lineage>
</organism>
<dbReference type="AlphaFoldDB" id="A0AA37F5S8"/>
<evidence type="ECO:0000313" key="1">
    <source>
        <dbReference type="EMBL" id="GGK76603.1"/>
    </source>
</evidence>
<dbReference type="Pfam" id="PF02635">
    <property type="entry name" value="DsrE"/>
    <property type="match status" value="1"/>
</dbReference>
<gene>
    <name evidence="1" type="primary">ychN</name>
    <name evidence="1" type="ORF">GCM10010126_39810</name>
</gene>
<dbReference type="Proteomes" id="UP000627984">
    <property type="component" value="Unassembled WGS sequence"/>
</dbReference>
<dbReference type="PANTHER" id="PTHR34874:SF1">
    <property type="entry name" value="PROTEIN YCHN"/>
    <property type="match status" value="1"/>
</dbReference>